<evidence type="ECO:0000259" key="15">
    <source>
        <dbReference type="PROSITE" id="PS51751"/>
    </source>
</evidence>
<evidence type="ECO:0000256" key="8">
    <source>
        <dbReference type="ARBA" id="ARBA00023098"/>
    </source>
</evidence>
<keyword evidence="5" id="KW-0752">Steroid biosynthesis</keyword>
<comment type="subcellular location">
    <subcellularLocation>
        <location evidence="1">Membrane</location>
        <topology evidence="1">Multi-pass membrane protein</topology>
    </subcellularLocation>
</comment>
<evidence type="ECO:0000256" key="9">
    <source>
        <dbReference type="ARBA" id="ARBA00023136"/>
    </source>
</evidence>
<dbReference type="Proteomes" id="UP000887567">
    <property type="component" value="Unplaced"/>
</dbReference>
<proteinExistence type="inferred from homology"/>
<dbReference type="GO" id="GO:0004769">
    <property type="term" value="F:steroid Delta-isomerase activity"/>
    <property type="evidence" value="ECO:0007669"/>
    <property type="project" value="TreeGrafter"/>
</dbReference>
<dbReference type="PANTHER" id="PTHR14207">
    <property type="entry name" value="STEROL ISOMERASE"/>
    <property type="match status" value="1"/>
</dbReference>
<evidence type="ECO:0000256" key="5">
    <source>
        <dbReference type="ARBA" id="ARBA00022955"/>
    </source>
</evidence>
<feature type="transmembrane region" description="Helical" evidence="14">
    <location>
        <begin position="93"/>
        <end position="113"/>
    </location>
</feature>
<dbReference type="KEGG" id="epa:110231397"/>
<evidence type="ECO:0000256" key="1">
    <source>
        <dbReference type="ARBA" id="ARBA00004141"/>
    </source>
</evidence>
<feature type="transmembrane region" description="Helical" evidence="14">
    <location>
        <begin position="23"/>
        <end position="39"/>
    </location>
</feature>
<dbReference type="GO" id="GO:0047750">
    <property type="term" value="F:cholestenol delta-isomerase activity"/>
    <property type="evidence" value="ECO:0007669"/>
    <property type="project" value="InterPro"/>
</dbReference>
<dbReference type="Pfam" id="PF05241">
    <property type="entry name" value="EBP"/>
    <property type="match status" value="1"/>
</dbReference>
<comment type="similarity">
    <text evidence="2">Belongs to the EBP family.</text>
</comment>
<evidence type="ECO:0000313" key="17">
    <source>
        <dbReference type="Proteomes" id="UP000887567"/>
    </source>
</evidence>
<dbReference type="GO" id="GO:0000247">
    <property type="term" value="F:C-8 sterol isomerase activity"/>
    <property type="evidence" value="ECO:0007669"/>
    <property type="project" value="TreeGrafter"/>
</dbReference>
<dbReference type="GO" id="GO:0006695">
    <property type="term" value="P:cholesterol biosynthetic process"/>
    <property type="evidence" value="ECO:0007669"/>
    <property type="project" value="TreeGrafter"/>
</dbReference>
<evidence type="ECO:0000313" key="16">
    <source>
        <dbReference type="EnsemblMetazoa" id="XP_020892076.1"/>
    </source>
</evidence>
<dbReference type="OrthoDB" id="58557at2759"/>
<dbReference type="PANTHER" id="PTHR14207:SF0">
    <property type="entry name" value="3-BETA-HYDROXYSTEROID-DELTA(8),DELTA(7)-ISOMERASE"/>
    <property type="match status" value="1"/>
</dbReference>
<dbReference type="AlphaFoldDB" id="A0A913WPF0"/>
<keyword evidence="17" id="KW-1185">Reference proteome</keyword>
<name>A0A913WPF0_EXADI</name>
<evidence type="ECO:0000256" key="2">
    <source>
        <dbReference type="ARBA" id="ARBA00008337"/>
    </source>
</evidence>
<evidence type="ECO:0000256" key="11">
    <source>
        <dbReference type="ARBA" id="ARBA00023221"/>
    </source>
</evidence>
<evidence type="ECO:0000256" key="3">
    <source>
        <dbReference type="ARBA" id="ARBA00022516"/>
    </source>
</evidence>
<keyword evidence="10" id="KW-1207">Sterol metabolism</keyword>
<keyword evidence="6 13" id="KW-1133">Transmembrane helix</keyword>
<dbReference type="InterPro" id="IPR007905">
    <property type="entry name" value="EBP"/>
</dbReference>
<evidence type="ECO:0000256" key="12">
    <source>
        <dbReference type="ARBA" id="ARBA00023235"/>
    </source>
</evidence>
<evidence type="ECO:0000256" key="13">
    <source>
        <dbReference type="PROSITE-ProRule" id="PRU01087"/>
    </source>
</evidence>
<evidence type="ECO:0000256" key="4">
    <source>
        <dbReference type="ARBA" id="ARBA00022692"/>
    </source>
</evidence>
<dbReference type="PROSITE" id="PS51751">
    <property type="entry name" value="EXPERA"/>
    <property type="match status" value="1"/>
</dbReference>
<dbReference type="EnsemblMetazoa" id="XM_021036417.2">
    <property type="protein sequence ID" value="XP_020892076.1"/>
    <property type="gene ID" value="LOC110231397"/>
</dbReference>
<reference evidence="16" key="1">
    <citation type="submission" date="2022-11" db="UniProtKB">
        <authorList>
            <consortium name="EnsemblMetazoa"/>
        </authorList>
    </citation>
    <scope>IDENTIFICATION</scope>
</reference>
<keyword evidence="9 13" id="KW-0472">Membrane</keyword>
<evidence type="ECO:0000256" key="6">
    <source>
        <dbReference type="ARBA" id="ARBA00022989"/>
    </source>
</evidence>
<keyword evidence="11" id="KW-0753">Steroid metabolism</keyword>
<accession>A0A913WPF0</accession>
<dbReference type="GO" id="GO:0005783">
    <property type="term" value="C:endoplasmic reticulum"/>
    <property type="evidence" value="ECO:0007669"/>
    <property type="project" value="TreeGrafter"/>
</dbReference>
<dbReference type="OMA" id="KTTHYLY"/>
<keyword evidence="4 13" id="KW-0812">Transmembrane</keyword>
<feature type="transmembrane region" description="Helical" evidence="14">
    <location>
        <begin position="46"/>
        <end position="69"/>
    </location>
</feature>
<feature type="domain" description="EXPERA" evidence="15">
    <location>
        <begin position="42"/>
        <end position="189"/>
    </location>
</feature>
<sequence length="220" mass="25598">MAAIDVDRLIEIAKYSLIDIEDPVNIVPVCLILFCLVFSGRPRGFLSFWAMFNACIIHCWMDGIIGIFARGPKWLVEQYGILDMRYWLTRDPMVMMISAVELVIMGPLCLIWYHSLVQRRWYSDVVAIITSTFQLMGTILYVGGEVLDNFVHLPSDWPPSFSKTKDLFYFWFVFVFCNSVWIFLPITIISKSFWNISTIYHQQVKQSKPGEKKKKASKQD</sequence>
<evidence type="ECO:0000256" key="7">
    <source>
        <dbReference type="ARBA" id="ARBA00023011"/>
    </source>
</evidence>
<organism evidence="16 17">
    <name type="scientific">Exaiptasia diaphana</name>
    <name type="common">Tropical sea anemone</name>
    <name type="synonym">Aiptasia pulchella</name>
    <dbReference type="NCBI Taxonomy" id="2652724"/>
    <lineage>
        <taxon>Eukaryota</taxon>
        <taxon>Metazoa</taxon>
        <taxon>Cnidaria</taxon>
        <taxon>Anthozoa</taxon>
        <taxon>Hexacorallia</taxon>
        <taxon>Actiniaria</taxon>
        <taxon>Aiptasiidae</taxon>
        <taxon>Exaiptasia</taxon>
    </lineage>
</organism>
<feature type="transmembrane region" description="Helical" evidence="14">
    <location>
        <begin position="125"/>
        <end position="147"/>
    </location>
</feature>
<evidence type="ECO:0000256" key="10">
    <source>
        <dbReference type="ARBA" id="ARBA00023166"/>
    </source>
</evidence>
<feature type="transmembrane region" description="Helical" evidence="14">
    <location>
        <begin position="167"/>
        <end position="189"/>
    </location>
</feature>
<keyword evidence="7" id="KW-0756">Sterol biosynthesis</keyword>
<protein>
    <recommendedName>
        <fullName evidence="15">EXPERA domain-containing protein</fullName>
    </recommendedName>
</protein>
<evidence type="ECO:0000256" key="14">
    <source>
        <dbReference type="SAM" id="Phobius"/>
    </source>
</evidence>
<dbReference type="GeneID" id="110231397"/>
<dbReference type="GO" id="GO:0016020">
    <property type="term" value="C:membrane"/>
    <property type="evidence" value="ECO:0007669"/>
    <property type="project" value="UniProtKB-SubCell"/>
</dbReference>
<dbReference type="InterPro" id="IPR033118">
    <property type="entry name" value="EXPERA"/>
</dbReference>
<keyword evidence="8" id="KW-0443">Lipid metabolism</keyword>
<dbReference type="RefSeq" id="XP_020892076.1">
    <property type="nucleotide sequence ID" value="XM_021036417.2"/>
</dbReference>
<keyword evidence="3" id="KW-0444">Lipid biosynthesis</keyword>
<keyword evidence="12" id="KW-0413">Isomerase</keyword>